<keyword evidence="5 6" id="KW-0472">Membrane</keyword>
<dbReference type="InterPro" id="IPR050638">
    <property type="entry name" value="AA-Vitamin_Transporters"/>
</dbReference>
<dbReference type="PANTHER" id="PTHR32322:SF18">
    <property type="entry name" value="S-ADENOSYLMETHIONINE_S-ADENOSYLHOMOCYSTEINE TRANSPORTER"/>
    <property type="match status" value="1"/>
</dbReference>
<evidence type="ECO:0000256" key="2">
    <source>
        <dbReference type="ARBA" id="ARBA00022475"/>
    </source>
</evidence>
<keyword evidence="4 6" id="KW-1133">Transmembrane helix</keyword>
<dbReference type="AlphaFoldDB" id="A0AAE3JNY9"/>
<protein>
    <submittedName>
        <fullName evidence="8">DMT family transporter</fullName>
    </submittedName>
</protein>
<evidence type="ECO:0000256" key="3">
    <source>
        <dbReference type="ARBA" id="ARBA00022692"/>
    </source>
</evidence>
<keyword evidence="9" id="KW-1185">Reference proteome</keyword>
<organism evidence="8 9">
    <name type="scientific">Wocania arenilitoris</name>
    <dbReference type="NCBI Taxonomy" id="2044858"/>
    <lineage>
        <taxon>Bacteria</taxon>
        <taxon>Pseudomonadati</taxon>
        <taxon>Bacteroidota</taxon>
        <taxon>Flavobacteriia</taxon>
        <taxon>Flavobacteriales</taxon>
        <taxon>Flavobacteriaceae</taxon>
        <taxon>Wocania</taxon>
    </lineage>
</organism>
<sequence length="301" mass="33893">MQKPRTFIYGILLGLLGIVLFSSKAVMVKLAYQYNVDAINVLLLRMIFAFPFYLAIVLFYRKKQTHSVITKRNYVWIIFFGFVGYYLASYFDFVGLTYIKASLERIILFLYPTIVLLLNRIFLKKQISNIQKGAIVLTYFGIIIAFWDEVVISGTNAYLGGFFILLSAITYASYLVGSGWLIPKFGVVKFTSYAMLVSCFCVFIHFILTPNTSVLGYPWQVYILGFLIAIFATVIPSYLVSQSIKMISSSNFAILAGVGPISTIILAAIFLNEKLTLLQLFGAFVVIVGILMVSLKKQNTI</sequence>
<evidence type="ECO:0000256" key="1">
    <source>
        <dbReference type="ARBA" id="ARBA00004651"/>
    </source>
</evidence>
<dbReference type="Proteomes" id="UP001199795">
    <property type="component" value="Unassembled WGS sequence"/>
</dbReference>
<evidence type="ECO:0000256" key="4">
    <source>
        <dbReference type="ARBA" id="ARBA00022989"/>
    </source>
</evidence>
<feature type="transmembrane region" description="Helical" evidence="6">
    <location>
        <begin position="158"/>
        <end position="183"/>
    </location>
</feature>
<feature type="transmembrane region" description="Helical" evidence="6">
    <location>
        <begin position="7"/>
        <end position="32"/>
    </location>
</feature>
<proteinExistence type="predicted"/>
<dbReference type="Pfam" id="PF00892">
    <property type="entry name" value="EamA"/>
    <property type="match status" value="2"/>
</dbReference>
<keyword evidence="3 6" id="KW-0812">Transmembrane</keyword>
<dbReference type="GO" id="GO:0005886">
    <property type="term" value="C:plasma membrane"/>
    <property type="evidence" value="ECO:0007669"/>
    <property type="project" value="UniProtKB-SubCell"/>
</dbReference>
<feature type="transmembrane region" description="Helical" evidence="6">
    <location>
        <begin position="38"/>
        <end position="61"/>
    </location>
</feature>
<dbReference type="EMBL" id="JAKKDU010000015">
    <property type="protein sequence ID" value="MCF7569166.1"/>
    <property type="molecule type" value="Genomic_DNA"/>
</dbReference>
<comment type="caution">
    <text evidence="8">The sequence shown here is derived from an EMBL/GenBank/DDBJ whole genome shotgun (WGS) entry which is preliminary data.</text>
</comment>
<keyword evidence="2" id="KW-1003">Cell membrane</keyword>
<dbReference type="InterPro" id="IPR000620">
    <property type="entry name" value="EamA_dom"/>
</dbReference>
<feature type="transmembrane region" description="Helical" evidence="6">
    <location>
        <begin position="73"/>
        <end position="91"/>
    </location>
</feature>
<evidence type="ECO:0000256" key="5">
    <source>
        <dbReference type="ARBA" id="ARBA00023136"/>
    </source>
</evidence>
<reference evidence="8" key="1">
    <citation type="submission" date="2022-01" db="EMBL/GenBank/DDBJ databases">
        <title>Draft genome sequence of Sabulilitoribacter arenilitoris KCTC 52401.</title>
        <authorList>
            <person name="Oh J.-S."/>
        </authorList>
    </citation>
    <scope>NUCLEOTIDE SEQUENCE</scope>
    <source>
        <strain evidence="8">HMF6543</strain>
    </source>
</reference>
<feature type="transmembrane region" description="Helical" evidence="6">
    <location>
        <begin position="277"/>
        <end position="295"/>
    </location>
</feature>
<feature type="domain" description="EamA" evidence="7">
    <location>
        <begin position="160"/>
        <end position="294"/>
    </location>
</feature>
<evidence type="ECO:0000259" key="7">
    <source>
        <dbReference type="Pfam" id="PF00892"/>
    </source>
</evidence>
<evidence type="ECO:0000313" key="9">
    <source>
        <dbReference type="Proteomes" id="UP001199795"/>
    </source>
</evidence>
<feature type="transmembrane region" description="Helical" evidence="6">
    <location>
        <begin position="190"/>
        <end position="208"/>
    </location>
</feature>
<dbReference type="PANTHER" id="PTHR32322">
    <property type="entry name" value="INNER MEMBRANE TRANSPORTER"/>
    <property type="match status" value="1"/>
</dbReference>
<accession>A0AAE3JNY9</accession>
<gene>
    <name evidence="8" type="ORF">L3X37_12450</name>
</gene>
<evidence type="ECO:0000313" key="8">
    <source>
        <dbReference type="EMBL" id="MCF7569166.1"/>
    </source>
</evidence>
<evidence type="ECO:0000256" key="6">
    <source>
        <dbReference type="SAM" id="Phobius"/>
    </source>
</evidence>
<feature type="transmembrane region" description="Helical" evidence="6">
    <location>
        <begin position="252"/>
        <end position="271"/>
    </location>
</feature>
<name>A0AAE3JNY9_9FLAO</name>
<dbReference type="Gene3D" id="1.10.3730.20">
    <property type="match status" value="1"/>
</dbReference>
<comment type="subcellular location">
    <subcellularLocation>
        <location evidence="1">Cell membrane</location>
        <topology evidence="1">Multi-pass membrane protein</topology>
    </subcellularLocation>
</comment>
<feature type="transmembrane region" description="Helical" evidence="6">
    <location>
        <begin position="220"/>
        <end position="240"/>
    </location>
</feature>
<dbReference type="SUPFAM" id="SSF103481">
    <property type="entry name" value="Multidrug resistance efflux transporter EmrE"/>
    <property type="match status" value="2"/>
</dbReference>
<feature type="transmembrane region" description="Helical" evidence="6">
    <location>
        <begin position="134"/>
        <end position="152"/>
    </location>
</feature>
<feature type="transmembrane region" description="Helical" evidence="6">
    <location>
        <begin position="103"/>
        <end position="122"/>
    </location>
</feature>
<feature type="domain" description="EamA" evidence="7">
    <location>
        <begin position="9"/>
        <end position="146"/>
    </location>
</feature>
<dbReference type="RefSeq" id="WP_237240501.1">
    <property type="nucleotide sequence ID" value="NZ_JAKKDU010000015.1"/>
</dbReference>
<dbReference type="InterPro" id="IPR037185">
    <property type="entry name" value="EmrE-like"/>
</dbReference>